<comment type="similarity">
    <text evidence="2 9">Belongs to the cytochrome P450 family.</text>
</comment>
<evidence type="ECO:0000256" key="2">
    <source>
        <dbReference type="ARBA" id="ARBA00010617"/>
    </source>
</evidence>
<dbReference type="FunCoup" id="A0A7R8V6V7">
    <property type="interactions" value="61"/>
</dbReference>
<keyword evidence="5 9" id="KW-0560">Oxidoreductase</keyword>
<dbReference type="PRINTS" id="PR00385">
    <property type="entry name" value="P450"/>
</dbReference>
<dbReference type="InterPro" id="IPR002401">
    <property type="entry name" value="Cyt_P450_E_grp-I"/>
</dbReference>
<protein>
    <recommendedName>
        <fullName evidence="12">Cytochrome P450 315A1</fullName>
    </recommendedName>
</protein>
<evidence type="ECO:0000256" key="1">
    <source>
        <dbReference type="ARBA" id="ARBA00001971"/>
    </source>
</evidence>
<dbReference type="PANTHER" id="PTHR24279">
    <property type="entry name" value="CYTOCHROME P450"/>
    <property type="match status" value="1"/>
</dbReference>
<accession>A0A7R8V6V7</accession>
<dbReference type="InterPro" id="IPR036396">
    <property type="entry name" value="Cyt_P450_sf"/>
</dbReference>
<evidence type="ECO:0008006" key="12">
    <source>
        <dbReference type="Google" id="ProtNLM"/>
    </source>
</evidence>
<evidence type="ECO:0000256" key="7">
    <source>
        <dbReference type="ARBA" id="ARBA00023033"/>
    </source>
</evidence>
<dbReference type="EMBL" id="LR899014">
    <property type="protein sequence ID" value="CAD7093524.1"/>
    <property type="molecule type" value="Genomic_DNA"/>
</dbReference>
<dbReference type="CDD" id="cd11054">
    <property type="entry name" value="CYP24A1-like"/>
    <property type="match status" value="1"/>
</dbReference>
<dbReference type="SUPFAM" id="SSF48264">
    <property type="entry name" value="Cytochrome P450"/>
    <property type="match status" value="1"/>
</dbReference>
<dbReference type="InterPro" id="IPR050479">
    <property type="entry name" value="CYP11_CYP27_families"/>
</dbReference>
<organism evidence="10 11">
    <name type="scientific">Hermetia illucens</name>
    <name type="common">Black soldier fly</name>
    <dbReference type="NCBI Taxonomy" id="343691"/>
    <lineage>
        <taxon>Eukaryota</taxon>
        <taxon>Metazoa</taxon>
        <taxon>Ecdysozoa</taxon>
        <taxon>Arthropoda</taxon>
        <taxon>Hexapoda</taxon>
        <taxon>Insecta</taxon>
        <taxon>Pterygota</taxon>
        <taxon>Neoptera</taxon>
        <taxon>Endopterygota</taxon>
        <taxon>Diptera</taxon>
        <taxon>Brachycera</taxon>
        <taxon>Stratiomyomorpha</taxon>
        <taxon>Stratiomyidae</taxon>
        <taxon>Hermetiinae</taxon>
        <taxon>Hermetia</taxon>
    </lineage>
</organism>
<dbReference type="GO" id="GO:0016705">
    <property type="term" value="F:oxidoreductase activity, acting on paired donors, with incorporation or reduction of molecular oxygen"/>
    <property type="evidence" value="ECO:0007669"/>
    <property type="project" value="InterPro"/>
</dbReference>
<dbReference type="GO" id="GO:0020037">
    <property type="term" value="F:heme binding"/>
    <property type="evidence" value="ECO:0007669"/>
    <property type="project" value="InterPro"/>
</dbReference>
<dbReference type="PANTHER" id="PTHR24279:SF120">
    <property type="entry name" value="CYTOCHROME P450"/>
    <property type="match status" value="1"/>
</dbReference>
<evidence type="ECO:0000256" key="3">
    <source>
        <dbReference type="ARBA" id="ARBA00022617"/>
    </source>
</evidence>
<keyword evidence="11" id="KW-1185">Reference proteome</keyword>
<dbReference type="GO" id="GO:0004497">
    <property type="term" value="F:monooxygenase activity"/>
    <property type="evidence" value="ECO:0007669"/>
    <property type="project" value="UniProtKB-KW"/>
</dbReference>
<evidence type="ECO:0000313" key="10">
    <source>
        <dbReference type="EMBL" id="CAD7093524.1"/>
    </source>
</evidence>
<evidence type="ECO:0000256" key="4">
    <source>
        <dbReference type="ARBA" id="ARBA00022723"/>
    </source>
</evidence>
<dbReference type="Gene3D" id="1.10.630.10">
    <property type="entry name" value="Cytochrome P450"/>
    <property type="match status" value="1"/>
</dbReference>
<dbReference type="AlphaFoldDB" id="A0A7R8V6V7"/>
<keyword evidence="7 9" id="KW-0503">Monooxygenase</keyword>
<reference evidence="10 11" key="1">
    <citation type="submission" date="2020-11" db="EMBL/GenBank/DDBJ databases">
        <authorList>
            <person name="Wallbank WR R."/>
            <person name="Pardo Diaz C."/>
            <person name="Kozak K."/>
            <person name="Martin S."/>
            <person name="Jiggins C."/>
            <person name="Moest M."/>
            <person name="Warren A I."/>
            <person name="Generalovic N T."/>
            <person name="Byers J.R.P. K."/>
            <person name="Montejo-Kovacevich G."/>
            <person name="Yen C E."/>
        </authorList>
    </citation>
    <scope>NUCLEOTIDE SEQUENCE [LARGE SCALE GENOMIC DNA]</scope>
</reference>
<dbReference type="InterPro" id="IPR017972">
    <property type="entry name" value="Cyt_P450_CS"/>
</dbReference>
<keyword evidence="6 8" id="KW-0408">Iron</keyword>
<evidence type="ECO:0000256" key="6">
    <source>
        <dbReference type="ARBA" id="ARBA00023004"/>
    </source>
</evidence>
<evidence type="ECO:0000313" key="11">
    <source>
        <dbReference type="Proteomes" id="UP000594454"/>
    </source>
</evidence>
<dbReference type="InParanoid" id="A0A7R8V6V7"/>
<dbReference type="GO" id="GO:0005506">
    <property type="term" value="F:iron ion binding"/>
    <property type="evidence" value="ECO:0007669"/>
    <property type="project" value="InterPro"/>
</dbReference>
<evidence type="ECO:0000256" key="5">
    <source>
        <dbReference type="ARBA" id="ARBA00023002"/>
    </source>
</evidence>
<sequence length="487" mass="55445">MCSNSYKNFIRIYSSHSRIISRYSHLKTKVNFLPYNAIPAARRLPIIGTTLDLIAAGSAPKLHKFIDGRHQLLGPIFREPLGPAEIVFLSCPKMMRSVFLYEGQFPAHPLPDAWVIYNKKHGCRRGLFFMNGEEWYNNRRVMNPLLLNGDEKYAKKLTLIATKRLIHKWKELCENSSQYYEVKNLENALYRWSIDVILFVMFGDTYNNASPALLTKMEEFSKNIYRIFEDSSKLMTFPAKIAEFLNLDAWKQFETNVTTVLELGNQVMDQSMVEFSNGDGMLAMMLQHGMPADTAKRIILDLIIAAGDTTAFASIWALYCLASNEQIQNQARSDVCNNEDHKYIKAIIRETLRLYPVAPFIGRFLAKDALIGGYEIPKGTLVILSLYTSGRDEMNFVDANQFIPNRWLRNESGELCGVHHPHATLPFSLGSRSCIGRKIASLQMQSLIELVVSSFRLKCLNDKPVDIILRLVATPDSEVKLAIKPIE</sequence>
<evidence type="ECO:0000256" key="9">
    <source>
        <dbReference type="RuleBase" id="RU000461"/>
    </source>
</evidence>
<feature type="binding site" description="axial binding residue" evidence="8">
    <location>
        <position position="434"/>
    </location>
    <ligand>
        <name>heme</name>
        <dbReference type="ChEBI" id="CHEBI:30413"/>
    </ligand>
    <ligandPart>
        <name>Fe</name>
        <dbReference type="ChEBI" id="CHEBI:18248"/>
    </ligandPart>
</feature>
<name>A0A7R8V6V7_HERIL</name>
<dbReference type="OrthoDB" id="3945418at2759"/>
<dbReference type="Proteomes" id="UP000594454">
    <property type="component" value="Chromosome 6"/>
</dbReference>
<dbReference type="SMR" id="A0A7R8V6V7"/>
<comment type="cofactor">
    <cofactor evidence="1 8">
        <name>heme</name>
        <dbReference type="ChEBI" id="CHEBI:30413"/>
    </cofactor>
</comment>
<dbReference type="PRINTS" id="PR00463">
    <property type="entry name" value="EP450I"/>
</dbReference>
<gene>
    <name evidence="10" type="ORF">HERILL_LOCUS15800</name>
</gene>
<keyword evidence="3 8" id="KW-0349">Heme</keyword>
<dbReference type="Pfam" id="PF00067">
    <property type="entry name" value="p450"/>
    <property type="match status" value="1"/>
</dbReference>
<dbReference type="PROSITE" id="PS00086">
    <property type="entry name" value="CYTOCHROME_P450"/>
    <property type="match status" value="1"/>
</dbReference>
<evidence type="ECO:0000256" key="8">
    <source>
        <dbReference type="PIRSR" id="PIRSR602401-1"/>
    </source>
</evidence>
<dbReference type="InterPro" id="IPR001128">
    <property type="entry name" value="Cyt_P450"/>
</dbReference>
<proteinExistence type="inferred from homology"/>
<keyword evidence="4 8" id="KW-0479">Metal-binding</keyword>
<dbReference type="OMA" id="VLPERWC"/>